<organism evidence="4 5">
    <name type="scientific">Kitasatospora cineracea</name>
    <dbReference type="NCBI Taxonomy" id="88074"/>
    <lineage>
        <taxon>Bacteria</taxon>
        <taxon>Bacillati</taxon>
        <taxon>Actinomycetota</taxon>
        <taxon>Actinomycetes</taxon>
        <taxon>Kitasatosporales</taxon>
        <taxon>Streptomycetaceae</taxon>
        <taxon>Kitasatospora</taxon>
    </lineage>
</organism>
<dbReference type="InterPro" id="IPR011856">
    <property type="entry name" value="tRNA_endonuc-like_dom_sf"/>
</dbReference>
<dbReference type="Proteomes" id="UP000266906">
    <property type="component" value="Unassembled WGS sequence"/>
</dbReference>
<gene>
    <name evidence="4" type="ORF">EDD38_0409</name>
</gene>
<evidence type="ECO:0000256" key="1">
    <source>
        <dbReference type="SAM" id="MobiDB-lite"/>
    </source>
</evidence>
<dbReference type="PANTHER" id="PTHR30015">
    <property type="entry name" value="MRR RESTRICTION SYSTEM PROTEIN"/>
    <property type="match status" value="1"/>
</dbReference>
<comment type="caution">
    <text evidence="4">The sequence shown here is derived from an EMBL/GenBank/DDBJ whole genome shotgun (WGS) entry which is preliminary data.</text>
</comment>
<dbReference type="GO" id="GO:0003677">
    <property type="term" value="F:DNA binding"/>
    <property type="evidence" value="ECO:0007669"/>
    <property type="project" value="InterPro"/>
</dbReference>
<dbReference type="Gene3D" id="3.40.1350.10">
    <property type="match status" value="1"/>
</dbReference>
<dbReference type="EMBL" id="RKQG01000001">
    <property type="protein sequence ID" value="RPE32164.1"/>
    <property type="molecule type" value="Genomic_DNA"/>
</dbReference>
<evidence type="ECO:0000259" key="2">
    <source>
        <dbReference type="Pfam" id="PF02342"/>
    </source>
</evidence>
<feature type="domain" description="TerD" evidence="2">
    <location>
        <begin position="581"/>
        <end position="714"/>
    </location>
</feature>
<name>A0A3N4S6Y5_9ACTN</name>
<dbReference type="PANTHER" id="PTHR30015:SF7">
    <property type="entry name" value="TYPE IV METHYL-DIRECTED RESTRICTION ENZYME ECOKMRR"/>
    <property type="match status" value="1"/>
</dbReference>
<reference evidence="4 5" key="1">
    <citation type="submission" date="2018-11" db="EMBL/GenBank/DDBJ databases">
        <title>Sequencing the genomes of 1000 actinobacteria strains.</title>
        <authorList>
            <person name="Klenk H.-P."/>
        </authorList>
    </citation>
    <scope>NUCLEOTIDE SEQUENCE [LARGE SCALE GENOMIC DNA]</scope>
    <source>
        <strain evidence="4 5">DSM 44781</strain>
    </source>
</reference>
<feature type="region of interest" description="Disordered" evidence="1">
    <location>
        <begin position="38"/>
        <end position="86"/>
    </location>
</feature>
<feature type="domain" description="Restriction endonuclease type IV Mrr" evidence="3">
    <location>
        <begin position="422"/>
        <end position="533"/>
    </location>
</feature>
<dbReference type="CDD" id="cd06974">
    <property type="entry name" value="TerD_like"/>
    <property type="match status" value="1"/>
</dbReference>
<dbReference type="GO" id="GO:0009307">
    <property type="term" value="P:DNA restriction-modification system"/>
    <property type="evidence" value="ECO:0007669"/>
    <property type="project" value="InterPro"/>
</dbReference>
<dbReference type="AlphaFoldDB" id="A0A3N4S6Y5"/>
<sequence length="720" mass="77717">MEDWIFFRTVLDVGGAGVARRRGSGVWSVLAEAQREQHRRAEAQRRAAEARQREGERARREAQRAAARGEREALKAYQQGRESDAVRRSAELDDRVAELRGVLAAGLAGPGFSLVAGGRPAVPPFDPGPLGVPVPMPDQNWYLVPPPAGPQAYHPGARRQWEEQSAQARARFEHDWQAAWAAEQQRQHQLADYRAQYDAWAVERHRLLAGQAAQAGRLAARLRAGEAAAVAEYFEAVVDWREDWPDGFPADGEAVWDAAARRLVVRWELPPYEVVPALSRYRYVRSDDREDEVARPVGQRRELYREVLAQCALRVLAEVFRADTGGLLASVGLNGVVVATDPATGQEGERCLLAVEVGRDVFAGLALDRVDPLECLAGALGGRIAARPEKGGTVAEVPASVEPAPVPVPVLAVDGEGPDLFEMDPLEFEELIAELFRRRGLHTSTTARSGDEGVDVLAEDPDPITGGRIVIQAKRYRKTVPPSAVRDLESTMRRQGANRGILVTTAGFGPGSRKHAEGQPLTLVDGPMLLALLREHGLPGRLGPAAAVPVRPAVSAVELAPGQNLVLPGGEVRVRFRSGGAAADLTLLLLDAGGRVRHDRDFVFYHQPAAEDGAVTLRPDERTATVRTARLPDAVRRVAIAVNLDADGDGTCADLVDPAVELDSGGGRWLFRPPADPAVSAMLVAEVYRHPADGWKLRAVGQGWSDGLAGLARAHGVDVA</sequence>
<protein>
    <submittedName>
        <fullName evidence="4">Restriction system protein</fullName>
    </submittedName>
</protein>
<dbReference type="GO" id="GO:0015666">
    <property type="term" value="F:restriction endodeoxyribonuclease activity"/>
    <property type="evidence" value="ECO:0007669"/>
    <property type="project" value="TreeGrafter"/>
</dbReference>
<feature type="compositionally biased region" description="Basic and acidic residues" evidence="1">
    <location>
        <begin position="38"/>
        <end position="74"/>
    </location>
</feature>
<dbReference type="Pfam" id="PF02342">
    <property type="entry name" value="TerD"/>
    <property type="match status" value="1"/>
</dbReference>
<dbReference type="Gene3D" id="2.60.60.30">
    <property type="entry name" value="sav2460 like domains"/>
    <property type="match status" value="1"/>
</dbReference>
<accession>A0A3N4S6Y5</accession>
<dbReference type="Pfam" id="PF04471">
    <property type="entry name" value="Mrr_cat"/>
    <property type="match status" value="1"/>
</dbReference>
<dbReference type="InterPro" id="IPR003325">
    <property type="entry name" value="TerD"/>
</dbReference>
<keyword evidence="5" id="KW-1185">Reference proteome</keyword>
<proteinExistence type="predicted"/>
<dbReference type="InterPro" id="IPR007560">
    <property type="entry name" value="Restrct_endonuc_IV_Mrr"/>
</dbReference>
<dbReference type="InterPro" id="IPR011335">
    <property type="entry name" value="Restrct_endonuc-II-like"/>
</dbReference>
<evidence type="ECO:0000259" key="3">
    <source>
        <dbReference type="Pfam" id="PF04471"/>
    </source>
</evidence>
<evidence type="ECO:0000313" key="4">
    <source>
        <dbReference type="EMBL" id="RPE32164.1"/>
    </source>
</evidence>
<dbReference type="InterPro" id="IPR052906">
    <property type="entry name" value="Type_IV_Methyl-Rstrct_Enzyme"/>
</dbReference>
<evidence type="ECO:0000313" key="5">
    <source>
        <dbReference type="Proteomes" id="UP000266906"/>
    </source>
</evidence>
<dbReference type="SUPFAM" id="SSF52980">
    <property type="entry name" value="Restriction endonuclease-like"/>
    <property type="match status" value="1"/>
</dbReference>